<name>A0A4Q9QAS7_9APHY</name>
<dbReference type="GO" id="GO:0032543">
    <property type="term" value="P:mitochondrial translation"/>
    <property type="evidence" value="ECO:0007669"/>
    <property type="project" value="InterPro"/>
</dbReference>
<evidence type="ECO:0000256" key="3">
    <source>
        <dbReference type="ARBA" id="ARBA00022980"/>
    </source>
</evidence>
<dbReference type="OMA" id="WPSSANT"/>
<dbReference type="InterPro" id="IPR039927">
    <property type="entry name" value="Ribosomal_mL43"/>
</dbReference>
<dbReference type="Proteomes" id="UP000292957">
    <property type="component" value="Unassembled WGS sequence"/>
</dbReference>
<dbReference type="PANTHER" id="PTHR21396:SF2">
    <property type="entry name" value="LARGE RIBOSOMAL SUBUNIT PROTEIN ML43"/>
    <property type="match status" value="1"/>
</dbReference>
<keyword evidence="10" id="KW-1185">Reference proteome</keyword>
<dbReference type="GO" id="GO:0005762">
    <property type="term" value="C:mitochondrial large ribosomal subunit"/>
    <property type="evidence" value="ECO:0007669"/>
    <property type="project" value="TreeGrafter"/>
</dbReference>
<organism evidence="9 10">
    <name type="scientific">Dichomitus squalens</name>
    <dbReference type="NCBI Taxonomy" id="114155"/>
    <lineage>
        <taxon>Eukaryota</taxon>
        <taxon>Fungi</taxon>
        <taxon>Dikarya</taxon>
        <taxon>Basidiomycota</taxon>
        <taxon>Agaricomycotina</taxon>
        <taxon>Agaricomycetes</taxon>
        <taxon>Polyporales</taxon>
        <taxon>Polyporaceae</taxon>
        <taxon>Dichomitus</taxon>
    </lineage>
</organism>
<dbReference type="InterPro" id="IPR007741">
    <property type="entry name" value="Ribosomal_mL43/mS25/NADH_DH"/>
</dbReference>
<reference evidence="9 10" key="1">
    <citation type="submission" date="2019-01" db="EMBL/GenBank/DDBJ databases">
        <title>Draft genome sequences of three monokaryotic isolates of the white-rot basidiomycete fungus Dichomitus squalens.</title>
        <authorList>
            <consortium name="DOE Joint Genome Institute"/>
            <person name="Lopez S.C."/>
            <person name="Andreopoulos B."/>
            <person name="Pangilinan J."/>
            <person name="Lipzen A."/>
            <person name="Riley R."/>
            <person name="Ahrendt S."/>
            <person name="Ng V."/>
            <person name="Barry K."/>
            <person name="Daum C."/>
            <person name="Grigoriev I.V."/>
            <person name="Hilden K.S."/>
            <person name="Makela M.R."/>
            <person name="de Vries R.P."/>
        </authorList>
    </citation>
    <scope>NUCLEOTIDE SEQUENCE [LARGE SCALE GENOMIC DNA]</scope>
    <source>
        <strain evidence="9 10">CBS 464.89</strain>
        <strain evidence="8">OM18370.1</strain>
    </source>
</reference>
<dbReference type="EMBL" id="ML145085">
    <property type="protein sequence ID" value="TBU64675.1"/>
    <property type="molecule type" value="Genomic_DNA"/>
</dbReference>
<evidence type="ECO:0000313" key="10">
    <source>
        <dbReference type="Proteomes" id="UP000292082"/>
    </source>
</evidence>
<dbReference type="SMART" id="SM00916">
    <property type="entry name" value="L51_S25_CI-B8"/>
    <property type="match status" value="1"/>
</dbReference>
<evidence type="ECO:0000259" key="7">
    <source>
        <dbReference type="SMART" id="SM00916"/>
    </source>
</evidence>
<sequence length="148" mass="16912">MASKLAPAIKPFLRGHQHSLPANGHGAFIPQIRKLVFEFCDNWTSSANLRTYIHNHLEHVARANPHVEFVVRRRSCREPVIRGFYINNRDKVVGLKDFEVTGIEKKVQLLLDSSGAKIKPLKRLTVESRTEAPRGIWSGLHVEEPFRI</sequence>
<proteinExistence type="inferred from homology"/>
<dbReference type="Pfam" id="PF05047">
    <property type="entry name" value="L51_S25_CI-B8"/>
    <property type="match status" value="1"/>
</dbReference>
<protein>
    <recommendedName>
        <fullName evidence="6">Large ribosomal subunit protein mL43</fullName>
    </recommendedName>
</protein>
<evidence type="ECO:0000256" key="4">
    <source>
        <dbReference type="ARBA" id="ARBA00023128"/>
    </source>
</evidence>
<dbReference type="Gene3D" id="3.40.30.10">
    <property type="entry name" value="Glutaredoxin"/>
    <property type="match status" value="1"/>
</dbReference>
<keyword evidence="4" id="KW-0496">Mitochondrion</keyword>
<dbReference type="SUPFAM" id="SSF52833">
    <property type="entry name" value="Thioredoxin-like"/>
    <property type="match status" value="1"/>
</dbReference>
<dbReference type="InterPro" id="IPR036249">
    <property type="entry name" value="Thioredoxin-like_sf"/>
</dbReference>
<keyword evidence="5" id="KW-0687">Ribonucleoprotein</keyword>
<dbReference type="Proteomes" id="UP000292082">
    <property type="component" value="Unassembled WGS sequence"/>
</dbReference>
<evidence type="ECO:0000256" key="5">
    <source>
        <dbReference type="ARBA" id="ARBA00023274"/>
    </source>
</evidence>
<dbReference type="STRING" id="114155.A0A4Q9QAS7"/>
<feature type="domain" description="Ribosomal protein/NADH dehydrogenase" evidence="7">
    <location>
        <begin position="41"/>
        <end position="114"/>
    </location>
</feature>
<comment type="similarity">
    <text evidence="2">Belongs to the mitochondrion-specific ribosomal protein mL43 family.</text>
</comment>
<dbReference type="PANTHER" id="PTHR21396">
    <property type="entry name" value="39S RIBOSOMAL PROTEIN L43"/>
    <property type="match status" value="1"/>
</dbReference>
<gene>
    <name evidence="9" type="ORF">BD310DRAFT_805783</name>
    <name evidence="8" type="ORF">BD311DRAFT_773059</name>
</gene>
<evidence type="ECO:0000313" key="9">
    <source>
        <dbReference type="EMBL" id="TBU64675.1"/>
    </source>
</evidence>
<evidence type="ECO:0000313" key="8">
    <source>
        <dbReference type="EMBL" id="TBU34868.1"/>
    </source>
</evidence>
<evidence type="ECO:0000256" key="2">
    <source>
        <dbReference type="ARBA" id="ARBA00006073"/>
    </source>
</evidence>
<evidence type="ECO:0000256" key="6">
    <source>
        <dbReference type="ARBA" id="ARBA00035188"/>
    </source>
</evidence>
<dbReference type="AlphaFoldDB" id="A0A4Q9QAS7"/>
<dbReference type="GO" id="GO:0003735">
    <property type="term" value="F:structural constituent of ribosome"/>
    <property type="evidence" value="ECO:0007669"/>
    <property type="project" value="InterPro"/>
</dbReference>
<keyword evidence="3" id="KW-0689">Ribosomal protein</keyword>
<accession>A0A4Q9QAS7</accession>
<comment type="subcellular location">
    <subcellularLocation>
        <location evidence="1">Mitochondrion</location>
    </subcellularLocation>
</comment>
<dbReference type="EMBL" id="ML143387">
    <property type="protein sequence ID" value="TBU34868.1"/>
    <property type="molecule type" value="Genomic_DNA"/>
</dbReference>
<evidence type="ECO:0000256" key="1">
    <source>
        <dbReference type="ARBA" id="ARBA00004173"/>
    </source>
</evidence>
<dbReference type="OrthoDB" id="88at2759"/>